<dbReference type="InterPro" id="IPR002153">
    <property type="entry name" value="TRPC_channel"/>
</dbReference>
<evidence type="ECO:0000256" key="5">
    <source>
        <dbReference type="ARBA" id="ARBA00023065"/>
    </source>
</evidence>
<keyword evidence="7" id="KW-0407">Ion channel</keyword>
<dbReference type="PROSITE" id="PS50234">
    <property type="entry name" value="VWFA"/>
    <property type="match status" value="1"/>
</dbReference>
<dbReference type="InterPro" id="IPR002035">
    <property type="entry name" value="VWF_A"/>
</dbReference>
<dbReference type="Gene3D" id="3.40.50.410">
    <property type="entry name" value="von Willebrand factor, type A domain"/>
    <property type="match status" value="1"/>
</dbReference>
<feature type="domain" description="VWFA" evidence="10">
    <location>
        <begin position="193"/>
        <end position="362"/>
    </location>
</feature>
<dbReference type="AlphaFoldDB" id="A0A9X0DB17"/>
<dbReference type="InterPro" id="IPR036465">
    <property type="entry name" value="vWFA_dom_sf"/>
</dbReference>
<feature type="transmembrane region" description="Helical" evidence="9">
    <location>
        <begin position="546"/>
        <end position="576"/>
    </location>
</feature>
<dbReference type="OrthoDB" id="5973549at2759"/>
<organism evidence="11 12">
    <name type="scientific">Desmophyllum pertusum</name>
    <dbReference type="NCBI Taxonomy" id="174260"/>
    <lineage>
        <taxon>Eukaryota</taxon>
        <taxon>Metazoa</taxon>
        <taxon>Cnidaria</taxon>
        <taxon>Anthozoa</taxon>
        <taxon>Hexacorallia</taxon>
        <taxon>Scleractinia</taxon>
        <taxon>Caryophylliina</taxon>
        <taxon>Caryophylliidae</taxon>
        <taxon>Desmophyllum</taxon>
    </lineage>
</organism>
<dbReference type="PRINTS" id="PR01097">
    <property type="entry name" value="TRNSRECEPTRP"/>
</dbReference>
<keyword evidence="3 9" id="KW-0812">Transmembrane</keyword>
<dbReference type="Pfam" id="PF00092">
    <property type="entry name" value="VWA"/>
    <property type="match status" value="1"/>
</dbReference>
<keyword evidence="4 9" id="KW-1133">Transmembrane helix</keyword>
<dbReference type="PANTHER" id="PTHR10117">
    <property type="entry name" value="TRANSIENT RECEPTOR POTENTIAL CHANNEL"/>
    <property type="match status" value="1"/>
</dbReference>
<evidence type="ECO:0000256" key="4">
    <source>
        <dbReference type="ARBA" id="ARBA00022989"/>
    </source>
</evidence>
<dbReference type="PANTHER" id="PTHR10117:SF54">
    <property type="entry name" value="TRANSIENT RECEPTOR POTENTIAL-GAMMA PROTEIN"/>
    <property type="match status" value="1"/>
</dbReference>
<keyword evidence="12" id="KW-1185">Reference proteome</keyword>
<dbReference type="GO" id="GO:0015279">
    <property type="term" value="F:store-operated calcium channel activity"/>
    <property type="evidence" value="ECO:0007669"/>
    <property type="project" value="TreeGrafter"/>
</dbReference>
<dbReference type="GO" id="GO:0034703">
    <property type="term" value="C:cation channel complex"/>
    <property type="evidence" value="ECO:0007669"/>
    <property type="project" value="TreeGrafter"/>
</dbReference>
<dbReference type="InterPro" id="IPR005821">
    <property type="entry name" value="Ion_trans_dom"/>
</dbReference>
<dbReference type="GO" id="GO:0005886">
    <property type="term" value="C:plasma membrane"/>
    <property type="evidence" value="ECO:0007669"/>
    <property type="project" value="TreeGrafter"/>
</dbReference>
<comment type="caution">
    <text evidence="11">The sequence shown here is derived from an EMBL/GenBank/DDBJ whole genome shotgun (WGS) entry which is preliminary data.</text>
</comment>
<dbReference type="GO" id="GO:0070679">
    <property type="term" value="F:inositol 1,4,5 trisphosphate binding"/>
    <property type="evidence" value="ECO:0007669"/>
    <property type="project" value="TreeGrafter"/>
</dbReference>
<evidence type="ECO:0000256" key="1">
    <source>
        <dbReference type="ARBA" id="ARBA00004141"/>
    </source>
</evidence>
<keyword evidence="2" id="KW-0813">Transport</keyword>
<feature type="transmembrane region" description="Helical" evidence="9">
    <location>
        <begin position="596"/>
        <end position="614"/>
    </location>
</feature>
<name>A0A9X0DB17_9CNID</name>
<feature type="compositionally biased region" description="Acidic residues" evidence="8">
    <location>
        <begin position="9"/>
        <end position="18"/>
    </location>
</feature>
<evidence type="ECO:0000256" key="2">
    <source>
        <dbReference type="ARBA" id="ARBA00022448"/>
    </source>
</evidence>
<dbReference type="Proteomes" id="UP001163046">
    <property type="component" value="Unassembled WGS sequence"/>
</dbReference>
<evidence type="ECO:0000256" key="3">
    <source>
        <dbReference type="ARBA" id="ARBA00022692"/>
    </source>
</evidence>
<dbReference type="Pfam" id="PF00520">
    <property type="entry name" value="Ion_trans"/>
    <property type="match status" value="1"/>
</dbReference>
<reference evidence="11" key="1">
    <citation type="submission" date="2023-01" db="EMBL/GenBank/DDBJ databases">
        <title>Genome assembly of the deep-sea coral Lophelia pertusa.</title>
        <authorList>
            <person name="Herrera S."/>
            <person name="Cordes E."/>
        </authorList>
    </citation>
    <scope>NUCLEOTIDE SEQUENCE</scope>
    <source>
        <strain evidence="11">USNM1676648</strain>
        <tissue evidence="11">Polyp</tissue>
    </source>
</reference>
<feature type="transmembrane region" description="Helical" evidence="9">
    <location>
        <begin position="626"/>
        <end position="651"/>
    </location>
</feature>
<keyword evidence="5" id="KW-0406">Ion transport</keyword>
<accession>A0A9X0DB17</accession>
<sequence>MAELLGNVEMEELKEEEDDKPKIKDLGEIIKEGNIDDITDILTPKALTKCDTKRTTYGNEGTEASKTGPSKEEFTKLATSVEEFTSCLLDPLKSKMEARHVFGDSLDDLMNDGIDWEQKKFFSHPVLFNLMSDKWLGTFGRMKRSSWLTWHRWLWMLLNIWCLFDLVMFPFLFAVFYIKHRTNKNKLKDRGIEIAFLINATSKIADDAFKLMKRTVEKFIDNHGNEEAKYQLIIHVQDSTQRDISYSKSVKVLKGGSSKIPALHEDLMKAKANFFKNSSESKKVIIFFTDHKTSLKHENYLVANQVEAMKGIKLVPVAIGTHVIIRELQKIANDGHDHDHDIIHFGEYEDPETVSKRIWHELQGKDMFENYLEYFTTPYFIFVRDTLSYLTLLGLHFALCLAPSSIPFSGLEWAILVFFMGRILMESKQFLNAKIQKEEETVTKKQRGLKYKMCGHGAGDNEKKVESRSTIFAKKCGKYLSDRWNILDSITLVIYFTTFLLRIVTWAMSTNNRALVVAGYLYGFNTMFLALRAFGHVMETIKGVGAIQIALFHIIGDVATIFWQFLATILAFSIAITKVYMAEKSYITMESSKDDLWWAMFQYLCWSLLGVAELDPLDSVDSPSVALAHLLFGAFLIMGVILLVNMMIALLSNTYQRVEDNAMMEWSFKKAITIQTYSTYHPIPVPLNLISNLCVSLYRLCQKSPCTAGCKGQDDNHGDNVKTRNKSLDSVVESLQLKYFATYGYSFPLTDDRKMDQVIQETDRNRQMANQIAHRTFTTHAYDEGMLLVQW</sequence>
<protein>
    <recommendedName>
        <fullName evidence="10">VWFA domain-containing protein</fullName>
    </recommendedName>
</protein>
<dbReference type="SUPFAM" id="SSF53300">
    <property type="entry name" value="vWA-like"/>
    <property type="match status" value="1"/>
</dbReference>
<evidence type="ECO:0000256" key="9">
    <source>
        <dbReference type="SAM" id="Phobius"/>
    </source>
</evidence>
<feature type="region of interest" description="Disordered" evidence="8">
    <location>
        <begin position="1"/>
        <end position="20"/>
    </location>
</feature>
<comment type="subcellular location">
    <subcellularLocation>
        <location evidence="1">Membrane</location>
        <topology evidence="1">Multi-pass membrane protein</topology>
    </subcellularLocation>
</comment>
<evidence type="ECO:0000256" key="7">
    <source>
        <dbReference type="ARBA" id="ARBA00023303"/>
    </source>
</evidence>
<dbReference type="EMBL" id="MU825397">
    <property type="protein sequence ID" value="KAJ7393957.1"/>
    <property type="molecule type" value="Genomic_DNA"/>
</dbReference>
<proteinExistence type="predicted"/>
<evidence type="ECO:0000256" key="6">
    <source>
        <dbReference type="ARBA" id="ARBA00023136"/>
    </source>
</evidence>
<evidence type="ECO:0000259" key="10">
    <source>
        <dbReference type="PROSITE" id="PS50234"/>
    </source>
</evidence>
<dbReference type="GO" id="GO:0051480">
    <property type="term" value="P:regulation of cytosolic calcium ion concentration"/>
    <property type="evidence" value="ECO:0007669"/>
    <property type="project" value="TreeGrafter"/>
</dbReference>
<evidence type="ECO:0000313" key="11">
    <source>
        <dbReference type="EMBL" id="KAJ7393957.1"/>
    </source>
</evidence>
<evidence type="ECO:0000256" key="8">
    <source>
        <dbReference type="SAM" id="MobiDB-lite"/>
    </source>
</evidence>
<feature type="transmembrane region" description="Helical" evidence="9">
    <location>
        <begin position="514"/>
        <end position="534"/>
    </location>
</feature>
<feature type="transmembrane region" description="Helical" evidence="9">
    <location>
        <begin position="484"/>
        <end position="508"/>
    </location>
</feature>
<feature type="transmembrane region" description="Helical" evidence="9">
    <location>
        <begin position="153"/>
        <end position="178"/>
    </location>
</feature>
<keyword evidence="6 9" id="KW-0472">Membrane</keyword>
<evidence type="ECO:0000313" key="12">
    <source>
        <dbReference type="Proteomes" id="UP001163046"/>
    </source>
</evidence>
<gene>
    <name evidence="11" type="ORF">OS493_003626</name>
</gene>